<dbReference type="PANTHER" id="PTHR43346">
    <property type="entry name" value="LIGAND BINDING DOMAIN PROTEIN, PUTATIVE (AFU_ORTHOLOGUE AFUA_6G14370)-RELATED"/>
    <property type="match status" value="1"/>
</dbReference>
<evidence type="ECO:0000313" key="2">
    <source>
        <dbReference type="EMBL" id="PIP58221.1"/>
    </source>
</evidence>
<dbReference type="InterPro" id="IPR052538">
    <property type="entry name" value="Flavonoid_dioxygenase-like"/>
</dbReference>
<dbReference type="InterPro" id="IPR011051">
    <property type="entry name" value="RmlC_Cupin_sf"/>
</dbReference>
<organism evidence="2 3">
    <name type="scientific">Candidatus Vogelbacteria bacterium CG22_combo_CG10-13_8_21_14_all_37_9</name>
    <dbReference type="NCBI Taxonomy" id="1975046"/>
    <lineage>
        <taxon>Bacteria</taxon>
        <taxon>Candidatus Vogeliibacteriota</taxon>
    </lineage>
</organism>
<evidence type="ECO:0000313" key="3">
    <source>
        <dbReference type="Proteomes" id="UP000229334"/>
    </source>
</evidence>
<gene>
    <name evidence="2" type="ORF">COX02_01480</name>
</gene>
<comment type="caution">
    <text evidence="2">The sequence shown here is derived from an EMBL/GenBank/DDBJ whole genome shotgun (WGS) entry which is preliminary data.</text>
</comment>
<evidence type="ECO:0000259" key="1">
    <source>
        <dbReference type="Pfam" id="PF07883"/>
    </source>
</evidence>
<sequence>MIGYIANIEKETLTNENFRKVLFTTPLSQLVVMSLLPGEDIGEEVHTVDQFFRIEVGEGKVIIDGVGSIFVAEFAFVVPAGAKHNVFNTSASEKLKLYTIYTPPNHKDGTIHVTKALALADETDHF</sequence>
<dbReference type="InterPro" id="IPR014710">
    <property type="entry name" value="RmlC-like_jellyroll"/>
</dbReference>
<dbReference type="InterPro" id="IPR013096">
    <property type="entry name" value="Cupin_2"/>
</dbReference>
<protein>
    <submittedName>
        <fullName evidence="2">Cupin</fullName>
    </submittedName>
</protein>
<dbReference type="CDD" id="cd02223">
    <property type="entry name" value="cupin_Bh2720-like"/>
    <property type="match status" value="1"/>
</dbReference>
<accession>A0A2H0BKR3</accession>
<dbReference type="Gene3D" id="2.60.120.10">
    <property type="entry name" value="Jelly Rolls"/>
    <property type="match status" value="1"/>
</dbReference>
<dbReference type="PANTHER" id="PTHR43346:SF1">
    <property type="entry name" value="QUERCETIN 2,3-DIOXYGENASE-RELATED"/>
    <property type="match status" value="1"/>
</dbReference>
<reference evidence="2 3" key="1">
    <citation type="submission" date="2017-09" db="EMBL/GenBank/DDBJ databases">
        <title>Depth-based differentiation of microbial function through sediment-hosted aquifers and enrichment of novel symbionts in the deep terrestrial subsurface.</title>
        <authorList>
            <person name="Probst A.J."/>
            <person name="Ladd B."/>
            <person name="Jarett J.K."/>
            <person name="Geller-Mcgrath D.E."/>
            <person name="Sieber C.M."/>
            <person name="Emerson J.B."/>
            <person name="Anantharaman K."/>
            <person name="Thomas B.C."/>
            <person name="Malmstrom R."/>
            <person name="Stieglmeier M."/>
            <person name="Klingl A."/>
            <person name="Woyke T."/>
            <person name="Ryan C.M."/>
            <person name="Banfield J.F."/>
        </authorList>
    </citation>
    <scope>NUCLEOTIDE SEQUENCE [LARGE SCALE GENOMIC DNA]</scope>
    <source>
        <strain evidence="2">CG22_combo_CG10-13_8_21_14_all_37_9</strain>
    </source>
</reference>
<dbReference type="EMBL" id="PCSX01000024">
    <property type="protein sequence ID" value="PIP58221.1"/>
    <property type="molecule type" value="Genomic_DNA"/>
</dbReference>
<feature type="domain" description="Cupin type-2" evidence="1">
    <location>
        <begin position="32"/>
        <end position="101"/>
    </location>
</feature>
<proteinExistence type="predicted"/>
<dbReference type="AlphaFoldDB" id="A0A2H0BKR3"/>
<dbReference type="Pfam" id="PF07883">
    <property type="entry name" value="Cupin_2"/>
    <property type="match status" value="1"/>
</dbReference>
<dbReference type="Proteomes" id="UP000229334">
    <property type="component" value="Unassembled WGS sequence"/>
</dbReference>
<name>A0A2H0BKR3_9BACT</name>
<dbReference type="SUPFAM" id="SSF51182">
    <property type="entry name" value="RmlC-like cupins"/>
    <property type="match status" value="1"/>
</dbReference>